<sequence length="77" mass="7741">MIGFGRRPLLGLGLLAASGAAPARAGSIAEGALAPAGGGARLALAVQGEQRWSLRPQADPSRLVLRLPGANWRVSGS</sequence>
<evidence type="ECO:0008006" key="4">
    <source>
        <dbReference type="Google" id="ProtNLM"/>
    </source>
</evidence>
<keyword evidence="3" id="KW-1185">Reference proteome</keyword>
<name>A0A9X9X538_9PROT</name>
<gene>
    <name evidence="2" type="ORF">GXW76_25350</name>
</gene>
<proteinExistence type="predicted"/>
<feature type="non-terminal residue" evidence="2">
    <location>
        <position position="77"/>
    </location>
</feature>
<feature type="signal peptide" evidence="1">
    <location>
        <begin position="1"/>
        <end position="23"/>
    </location>
</feature>
<dbReference type="EMBL" id="JAAEDM010000190">
    <property type="protein sequence ID" value="MBR0674517.1"/>
    <property type="molecule type" value="Genomic_DNA"/>
</dbReference>
<organism evidence="2 3">
    <name type="scientific">Neoroseomonas soli</name>
    <dbReference type="NCBI Taxonomy" id="1081025"/>
    <lineage>
        <taxon>Bacteria</taxon>
        <taxon>Pseudomonadati</taxon>
        <taxon>Pseudomonadota</taxon>
        <taxon>Alphaproteobacteria</taxon>
        <taxon>Acetobacterales</taxon>
        <taxon>Acetobacteraceae</taxon>
        <taxon>Neoroseomonas</taxon>
    </lineage>
</organism>
<reference evidence="2" key="1">
    <citation type="submission" date="2020-01" db="EMBL/GenBank/DDBJ databases">
        <authorList>
            <person name="Rat A."/>
        </authorList>
    </citation>
    <scope>NUCLEOTIDE SEQUENCE</scope>
    <source>
        <strain evidence="2">LMG 31231</strain>
    </source>
</reference>
<feature type="chain" id="PRO_5040820586" description="N-acetylmuramoyl-L-alanine amidase" evidence="1">
    <location>
        <begin position="24"/>
        <end position="77"/>
    </location>
</feature>
<comment type="caution">
    <text evidence="2">The sequence shown here is derived from an EMBL/GenBank/DDBJ whole genome shotgun (WGS) entry which is preliminary data.</text>
</comment>
<evidence type="ECO:0000313" key="2">
    <source>
        <dbReference type="EMBL" id="MBR0674517.1"/>
    </source>
</evidence>
<dbReference type="Proteomes" id="UP001138751">
    <property type="component" value="Unassembled WGS sequence"/>
</dbReference>
<dbReference type="AlphaFoldDB" id="A0A9X9X538"/>
<protein>
    <recommendedName>
        <fullName evidence="4">N-acetylmuramoyl-L-alanine amidase</fullName>
    </recommendedName>
</protein>
<accession>A0A9X9X538</accession>
<evidence type="ECO:0000256" key="1">
    <source>
        <dbReference type="SAM" id="SignalP"/>
    </source>
</evidence>
<reference evidence="2" key="2">
    <citation type="journal article" date="2021" name="Syst. Appl. Microbiol.">
        <title>Roseomonas hellenica sp. nov., isolated from roots of wild-growing Alkanna tinctoria.</title>
        <authorList>
            <person name="Rat A."/>
            <person name="Naranjo H.D."/>
            <person name="Lebbe L."/>
            <person name="Cnockaert M."/>
            <person name="Krigas N."/>
            <person name="Grigoriadou K."/>
            <person name="Maloupa E."/>
            <person name="Willems A."/>
        </authorList>
    </citation>
    <scope>NUCLEOTIDE SEQUENCE</scope>
    <source>
        <strain evidence="2">LMG 31231</strain>
    </source>
</reference>
<evidence type="ECO:0000313" key="3">
    <source>
        <dbReference type="Proteomes" id="UP001138751"/>
    </source>
</evidence>
<keyword evidence="1" id="KW-0732">Signal</keyword>